<feature type="modified residue" description="4-aspartylphosphate" evidence="8">
    <location>
        <position position="595"/>
    </location>
</feature>
<dbReference type="AlphaFoldDB" id="A0A8S9TBB2"/>
<dbReference type="OrthoDB" id="434121at2"/>
<dbReference type="FunFam" id="3.30.565.10:FF:000010">
    <property type="entry name" value="Sensor histidine kinase RcsC"/>
    <property type="match status" value="1"/>
</dbReference>
<dbReference type="PROSITE" id="PS50109">
    <property type="entry name" value="HIS_KIN"/>
    <property type="match status" value="1"/>
</dbReference>
<dbReference type="Gene3D" id="1.10.287.130">
    <property type="match status" value="1"/>
</dbReference>
<dbReference type="Proteomes" id="UP000029738">
    <property type="component" value="Unassembled WGS sequence"/>
</dbReference>
<feature type="domain" description="PAS" evidence="11">
    <location>
        <begin position="144"/>
        <end position="216"/>
    </location>
</feature>
<dbReference type="InterPro" id="IPR036097">
    <property type="entry name" value="HisK_dim/P_sf"/>
</dbReference>
<dbReference type="GO" id="GO:0000155">
    <property type="term" value="F:phosphorelay sensor kinase activity"/>
    <property type="evidence" value="ECO:0007669"/>
    <property type="project" value="InterPro"/>
</dbReference>
<dbReference type="InterPro" id="IPR005467">
    <property type="entry name" value="His_kinase_dom"/>
</dbReference>
<dbReference type="PRINTS" id="PR00344">
    <property type="entry name" value="BCTRLSENSOR"/>
</dbReference>
<organism evidence="13 14">
    <name type="scientific">Tolypothrix bouteillei VB521301</name>
    <dbReference type="NCBI Taxonomy" id="1479485"/>
    <lineage>
        <taxon>Bacteria</taxon>
        <taxon>Bacillati</taxon>
        <taxon>Cyanobacteriota</taxon>
        <taxon>Cyanophyceae</taxon>
        <taxon>Nostocales</taxon>
        <taxon>Tolypothrichaceae</taxon>
        <taxon>Tolypothrix</taxon>
    </lineage>
</organism>
<dbReference type="InterPro" id="IPR001610">
    <property type="entry name" value="PAC"/>
</dbReference>
<dbReference type="InterPro" id="IPR000700">
    <property type="entry name" value="PAS-assoc_C"/>
</dbReference>
<dbReference type="InterPro" id="IPR036890">
    <property type="entry name" value="HATPase_C_sf"/>
</dbReference>
<dbReference type="PROSITE" id="PS50110">
    <property type="entry name" value="RESPONSE_REGULATORY"/>
    <property type="match status" value="1"/>
</dbReference>
<keyword evidence="5" id="KW-0808">Transferase</keyword>
<sequence length="670" mass="74527">MTQSKASSREQELLDTILVVQEQAQLLDLALDAIVVRDLDNQITFWNQGAWEIYGWTKEEALGKNSHTLLQTKLPQPIEEIEAELFNTGRWQGELVHTKKDGDSIVTIGRWALKRDRTGQPTAILEINRDITARKRVEEALHQTDERLKLAVKAARIVAWTWNASTNMISRSETACEILGLTPEAQSGTGDEGWKLVHPDDLATHQARVQKAIDCKSSYVSEFRMIRPDNGVTIWLEDRGKVTYNARGNLVSIEGILFDITERKQAEIARQQVEFEKEQLLQRERASRAEAEAANRIKDEFLAILSHELRSPLNAILGWSTMLRTRKLDQATTSRALETIERNARVQTQLIEDLLDVSRILRGKLSLNVLTINPASVVEEAINTMRPAVEAKSIELLLHINPNVGMVLADPNRLQQVVWNLLSNAIKFTPQGGRVEVILSSSRSNSHAQIIVKDTGKGISADFLPHVFEYFRQADASVTRNHGGLGLGLAIVRHLVELHGGNVSAESLGEGQGATFTVRLPLLDTQSVSNRDSDRLENFINLEGIKVLVVDDIADTREFLVFVLQQYGAIAMAAASAKEGFACFEQFKPNILISDIGMPEEDGYNLLRKVRQLPPEMGGQIPAIALTAYVGEGDRNQAIESGYQKHIPKPVDPSELIAIVAELLAVTGKR</sequence>
<dbReference type="CDD" id="cd00082">
    <property type="entry name" value="HisKA"/>
    <property type="match status" value="1"/>
</dbReference>
<dbReference type="SMART" id="SM00388">
    <property type="entry name" value="HisKA"/>
    <property type="match status" value="1"/>
</dbReference>
<evidence type="ECO:0000256" key="1">
    <source>
        <dbReference type="ARBA" id="ARBA00000085"/>
    </source>
</evidence>
<keyword evidence="14" id="KW-1185">Reference proteome</keyword>
<dbReference type="PANTHER" id="PTHR43547">
    <property type="entry name" value="TWO-COMPONENT HISTIDINE KINASE"/>
    <property type="match status" value="1"/>
</dbReference>
<evidence type="ECO:0000256" key="4">
    <source>
        <dbReference type="ARBA" id="ARBA00022553"/>
    </source>
</evidence>
<dbReference type="SMART" id="SM00448">
    <property type="entry name" value="REC"/>
    <property type="match status" value="1"/>
</dbReference>
<dbReference type="Gene3D" id="2.10.70.100">
    <property type="match status" value="1"/>
</dbReference>
<reference evidence="13" key="1">
    <citation type="journal article" date="2015" name="Genome Announc.">
        <title>Draft Genome Sequence of Tolypothrix boutellei Strain VB521301.</title>
        <authorList>
            <person name="Chandrababunaidu M.M."/>
            <person name="Singh D."/>
            <person name="Sen D."/>
            <person name="Bhan S."/>
            <person name="Das S."/>
            <person name="Gupta A."/>
            <person name="Adhikary S.P."/>
            <person name="Tripathy S."/>
        </authorList>
    </citation>
    <scope>NUCLEOTIDE SEQUENCE</scope>
    <source>
        <strain evidence="13">VB521301</strain>
    </source>
</reference>
<dbReference type="CDD" id="cd16922">
    <property type="entry name" value="HATPase_EvgS-ArcB-TorS-like"/>
    <property type="match status" value="1"/>
</dbReference>
<evidence type="ECO:0000259" key="12">
    <source>
        <dbReference type="PROSITE" id="PS50113"/>
    </source>
</evidence>
<feature type="domain" description="PAS" evidence="11">
    <location>
        <begin position="19"/>
        <end position="85"/>
    </location>
</feature>
<dbReference type="SUPFAM" id="SSF55874">
    <property type="entry name" value="ATPase domain of HSP90 chaperone/DNA topoisomerase II/histidine kinase"/>
    <property type="match status" value="1"/>
</dbReference>
<dbReference type="EMBL" id="JHEG04000001">
    <property type="protein sequence ID" value="KAF3889851.1"/>
    <property type="molecule type" value="Genomic_DNA"/>
</dbReference>
<dbReference type="EC" id="2.7.13.3" evidence="3"/>
<dbReference type="SMART" id="SM00387">
    <property type="entry name" value="HATPase_c"/>
    <property type="match status" value="1"/>
</dbReference>
<evidence type="ECO:0000256" key="8">
    <source>
        <dbReference type="PROSITE-ProRule" id="PRU00169"/>
    </source>
</evidence>
<dbReference type="Gene3D" id="3.30.565.10">
    <property type="entry name" value="Histidine kinase-like ATPase, C-terminal domain"/>
    <property type="match status" value="1"/>
</dbReference>
<dbReference type="CDD" id="cd17580">
    <property type="entry name" value="REC_2_DhkD-like"/>
    <property type="match status" value="1"/>
</dbReference>
<evidence type="ECO:0000256" key="7">
    <source>
        <dbReference type="ARBA" id="ARBA00074306"/>
    </source>
</evidence>
<dbReference type="SMART" id="SM00086">
    <property type="entry name" value="PAC"/>
    <property type="match status" value="2"/>
</dbReference>
<feature type="domain" description="Response regulatory" evidence="10">
    <location>
        <begin position="546"/>
        <end position="664"/>
    </location>
</feature>
<dbReference type="RefSeq" id="WP_050046563.1">
    <property type="nucleotide sequence ID" value="NZ_JHEG04000001.1"/>
</dbReference>
<feature type="domain" description="PAC" evidence="12">
    <location>
        <begin position="91"/>
        <end position="143"/>
    </location>
</feature>
<proteinExistence type="inferred from homology"/>
<evidence type="ECO:0000259" key="10">
    <source>
        <dbReference type="PROSITE" id="PS50110"/>
    </source>
</evidence>
<dbReference type="SUPFAM" id="SSF55785">
    <property type="entry name" value="PYP-like sensor domain (PAS domain)"/>
    <property type="match status" value="2"/>
</dbReference>
<dbReference type="CDD" id="cd00130">
    <property type="entry name" value="PAS"/>
    <property type="match status" value="2"/>
</dbReference>
<comment type="catalytic activity">
    <reaction evidence="1">
        <text>ATP + protein L-histidine = ADP + protein N-phospho-L-histidine.</text>
        <dbReference type="EC" id="2.7.13.3"/>
    </reaction>
</comment>
<dbReference type="InterPro" id="IPR000014">
    <property type="entry name" value="PAS"/>
</dbReference>
<feature type="domain" description="PAC" evidence="12">
    <location>
        <begin position="219"/>
        <end position="272"/>
    </location>
</feature>
<accession>A0A8S9TBB2</accession>
<dbReference type="Pfam" id="PF08447">
    <property type="entry name" value="PAS_3"/>
    <property type="match status" value="1"/>
</dbReference>
<dbReference type="Pfam" id="PF00072">
    <property type="entry name" value="Response_reg"/>
    <property type="match status" value="1"/>
</dbReference>
<protein>
    <recommendedName>
        <fullName evidence="7">Circadian input-output histidine kinase CikA</fullName>
        <ecNumber evidence="3">2.7.13.3</ecNumber>
    </recommendedName>
</protein>
<dbReference type="SUPFAM" id="SSF52172">
    <property type="entry name" value="CheY-like"/>
    <property type="match status" value="1"/>
</dbReference>
<reference evidence="13" key="2">
    <citation type="submission" date="2019-11" db="EMBL/GenBank/DDBJ databases">
        <title>Improved Assembly of Tolypothrix boutellei genome.</title>
        <authorList>
            <person name="Sarangi A.N."/>
            <person name="Mukherjee M."/>
            <person name="Ghosh S."/>
            <person name="Singh D."/>
            <person name="Das A."/>
            <person name="Kant S."/>
            <person name="Prusty A."/>
            <person name="Tripathy S."/>
        </authorList>
    </citation>
    <scope>NUCLEOTIDE SEQUENCE</scope>
    <source>
        <strain evidence="13">VB521301</strain>
    </source>
</reference>
<dbReference type="SMART" id="SM00091">
    <property type="entry name" value="PAS"/>
    <property type="match status" value="2"/>
</dbReference>
<dbReference type="InterPro" id="IPR003661">
    <property type="entry name" value="HisK_dim/P_dom"/>
</dbReference>
<dbReference type="Pfam" id="PF00512">
    <property type="entry name" value="HisKA"/>
    <property type="match status" value="1"/>
</dbReference>
<evidence type="ECO:0000256" key="5">
    <source>
        <dbReference type="ARBA" id="ARBA00022777"/>
    </source>
</evidence>
<dbReference type="PROSITE" id="PS50112">
    <property type="entry name" value="PAS"/>
    <property type="match status" value="2"/>
</dbReference>
<comment type="caution">
    <text evidence="13">The sequence shown here is derived from an EMBL/GenBank/DDBJ whole genome shotgun (WGS) entry which is preliminary data.</text>
</comment>
<dbReference type="InterPro" id="IPR011006">
    <property type="entry name" value="CheY-like_superfamily"/>
</dbReference>
<name>A0A8S9TBB2_9CYAN</name>
<dbReference type="PANTHER" id="PTHR43547:SF2">
    <property type="entry name" value="HYBRID SIGNAL TRANSDUCTION HISTIDINE KINASE C"/>
    <property type="match status" value="1"/>
</dbReference>
<dbReference type="Pfam" id="PF13426">
    <property type="entry name" value="PAS_9"/>
    <property type="match status" value="1"/>
</dbReference>
<dbReference type="InterPro" id="IPR003594">
    <property type="entry name" value="HATPase_dom"/>
</dbReference>
<dbReference type="Gene3D" id="3.30.450.20">
    <property type="entry name" value="PAS domain"/>
    <property type="match status" value="2"/>
</dbReference>
<evidence type="ECO:0000256" key="2">
    <source>
        <dbReference type="ARBA" id="ARBA00006402"/>
    </source>
</evidence>
<keyword evidence="5" id="KW-0418">Kinase</keyword>
<feature type="domain" description="Histidine kinase" evidence="9">
    <location>
        <begin position="304"/>
        <end position="524"/>
    </location>
</feature>
<evidence type="ECO:0000313" key="13">
    <source>
        <dbReference type="EMBL" id="KAF3889851.1"/>
    </source>
</evidence>
<dbReference type="SUPFAM" id="SSF47384">
    <property type="entry name" value="Homodimeric domain of signal transducing histidine kinase"/>
    <property type="match status" value="1"/>
</dbReference>
<evidence type="ECO:0000256" key="3">
    <source>
        <dbReference type="ARBA" id="ARBA00012438"/>
    </source>
</evidence>
<dbReference type="PROSITE" id="PS50113">
    <property type="entry name" value="PAC"/>
    <property type="match status" value="2"/>
</dbReference>
<dbReference type="Gene3D" id="3.40.50.2300">
    <property type="match status" value="1"/>
</dbReference>
<dbReference type="Pfam" id="PF02518">
    <property type="entry name" value="HATPase_c"/>
    <property type="match status" value="1"/>
</dbReference>
<dbReference type="InterPro" id="IPR013655">
    <property type="entry name" value="PAS_fold_3"/>
</dbReference>
<dbReference type="NCBIfam" id="TIGR00229">
    <property type="entry name" value="sensory_box"/>
    <property type="match status" value="2"/>
</dbReference>
<evidence type="ECO:0000259" key="11">
    <source>
        <dbReference type="PROSITE" id="PS50112"/>
    </source>
</evidence>
<keyword evidence="6" id="KW-0902">Two-component regulatory system</keyword>
<comment type="similarity">
    <text evidence="2">In the N-terminal section; belongs to the phytochrome family.</text>
</comment>
<dbReference type="InterPro" id="IPR001789">
    <property type="entry name" value="Sig_transdc_resp-reg_receiver"/>
</dbReference>
<dbReference type="InterPro" id="IPR004358">
    <property type="entry name" value="Sig_transdc_His_kin-like_C"/>
</dbReference>
<keyword evidence="4 8" id="KW-0597">Phosphoprotein</keyword>
<evidence type="ECO:0000259" key="9">
    <source>
        <dbReference type="PROSITE" id="PS50109"/>
    </source>
</evidence>
<gene>
    <name evidence="13" type="ORF">DA73_0400033585</name>
</gene>
<evidence type="ECO:0000313" key="14">
    <source>
        <dbReference type="Proteomes" id="UP000029738"/>
    </source>
</evidence>
<evidence type="ECO:0000256" key="6">
    <source>
        <dbReference type="ARBA" id="ARBA00023012"/>
    </source>
</evidence>
<dbReference type="InterPro" id="IPR035965">
    <property type="entry name" value="PAS-like_dom_sf"/>
</dbReference>